<dbReference type="PANTHER" id="PTHR48081:SF8">
    <property type="entry name" value="ALPHA_BETA HYDROLASE FOLD-3 DOMAIN-CONTAINING PROTEIN-RELATED"/>
    <property type="match status" value="1"/>
</dbReference>
<sequence>MTSENNNIHVRRVKPSLPMRLGSWLVTKQPKVFPEDGPGVRAAMESRDPPQDAPLPESIAKKLRVERSTANGHDCVTLHPKTGPGAQHIIYFHGGGFVIPMMEPHWPLVAKLVETTGASLTVPLYPVVPEASHTEADALADTIFERLSAEWKPEDIILCGDSAGGHMALSLALRLAAKDGPQAGKLVLFAPWLDLTLADPAIRDVEPNDIMLRIDALRAMGEMWAGDRDPASPECSPLRADVKGLPPTAIFQGQHDLFVIDARTFAARLREAGIPVELYEYGGAPHVYMALTFTGEAKDTFRLFDRFIKR</sequence>
<keyword evidence="5" id="KW-1185">Reference proteome</keyword>
<dbReference type="Proteomes" id="UP000194420">
    <property type="component" value="Unassembled WGS sequence"/>
</dbReference>
<organism evidence="4 5">
    <name type="scientific">Altererythrobacter xiamenensis</name>
    <dbReference type="NCBI Taxonomy" id="1316679"/>
    <lineage>
        <taxon>Bacteria</taxon>
        <taxon>Pseudomonadati</taxon>
        <taxon>Pseudomonadota</taxon>
        <taxon>Alphaproteobacteria</taxon>
        <taxon>Sphingomonadales</taxon>
        <taxon>Erythrobacteraceae</taxon>
        <taxon>Altererythrobacter</taxon>
    </lineage>
</organism>
<keyword evidence="1" id="KW-0378">Hydrolase</keyword>
<reference evidence="5" key="1">
    <citation type="submission" date="2017-04" db="EMBL/GenBank/DDBJ databases">
        <authorList>
            <person name="Varghese N."/>
            <person name="Submissions S."/>
        </authorList>
    </citation>
    <scope>NUCLEOTIDE SEQUENCE [LARGE SCALE GENOMIC DNA]</scope>
</reference>
<dbReference type="InterPro" id="IPR013094">
    <property type="entry name" value="AB_hydrolase_3"/>
</dbReference>
<evidence type="ECO:0000256" key="2">
    <source>
        <dbReference type="SAM" id="MobiDB-lite"/>
    </source>
</evidence>
<dbReference type="InterPro" id="IPR050300">
    <property type="entry name" value="GDXG_lipolytic_enzyme"/>
</dbReference>
<feature type="region of interest" description="Disordered" evidence="2">
    <location>
        <begin position="35"/>
        <end position="55"/>
    </location>
</feature>
<dbReference type="PANTHER" id="PTHR48081">
    <property type="entry name" value="AB HYDROLASE SUPERFAMILY PROTEIN C4A8.06C"/>
    <property type="match status" value="1"/>
</dbReference>
<protein>
    <submittedName>
        <fullName evidence="4">Acetyl esterase/lipase</fullName>
    </submittedName>
</protein>
<dbReference type="Gene3D" id="3.40.50.1820">
    <property type="entry name" value="alpha/beta hydrolase"/>
    <property type="match status" value="1"/>
</dbReference>
<dbReference type="EMBL" id="FXWG01000002">
    <property type="protein sequence ID" value="SMQ69572.1"/>
    <property type="molecule type" value="Genomic_DNA"/>
</dbReference>
<gene>
    <name evidence="4" type="ORF">SAMN06297468_1756</name>
</gene>
<name>A0A1Y6F9Y4_9SPHN</name>
<evidence type="ECO:0000256" key="1">
    <source>
        <dbReference type="ARBA" id="ARBA00022801"/>
    </source>
</evidence>
<evidence type="ECO:0000313" key="4">
    <source>
        <dbReference type="EMBL" id="SMQ69572.1"/>
    </source>
</evidence>
<dbReference type="RefSeq" id="WP_086437632.1">
    <property type="nucleotide sequence ID" value="NZ_FXWG01000002.1"/>
</dbReference>
<accession>A0A1Y6F9Y4</accession>
<evidence type="ECO:0000313" key="5">
    <source>
        <dbReference type="Proteomes" id="UP000194420"/>
    </source>
</evidence>
<dbReference type="Pfam" id="PF07859">
    <property type="entry name" value="Abhydrolase_3"/>
    <property type="match status" value="1"/>
</dbReference>
<dbReference type="AlphaFoldDB" id="A0A1Y6F9Y4"/>
<dbReference type="InterPro" id="IPR029058">
    <property type="entry name" value="AB_hydrolase_fold"/>
</dbReference>
<feature type="domain" description="Alpha/beta hydrolase fold-3" evidence="3">
    <location>
        <begin position="89"/>
        <end position="289"/>
    </location>
</feature>
<dbReference type="SUPFAM" id="SSF53474">
    <property type="entry name" value="alpha/beta-Hydrolases"/>
    <property type="match status" value="1"/>
</dbReference>
<evidence type="ECO:0000259" key="3">
    <source>
        <dbReference type="Pfam" id="PF07859"/>
    </source>
</evidence>
<proteinExistence type="predicted"/>
<dbReference type="GO" id="GO:0016787">
    <property type="term" value="F:hydrolase activity"/>
    <property type="evidence" value="ECO:0007669"/>
    <property type="project" value="UniProtKB-KW"/>
</dbReference>
<dbReference type="OrthoDB" id="9806180at2"/>